<evidence type="ECO:0000313" key="2">
    <source>
        <dbReference type="Proteomes" id="UP000276133"/>
    </source>
</evidence>
<organism evidence="1 2">
    <name type="scientific">Brachionus plicatilis</name>
    <name type="common">Marine rotifer</name>
    <name type="synonym">Brachionus muelleri</name>
    <dbReference type="NCBI Taxonomy" id="10195"/>
    <lineage>
        <taxon>Eukaryota</taxon>
        <taxon>Metazoa</taxon>
        <taxon>Spiralia</taxon>
        <taxon>Gnathifera</taxon>
        <taxon>Rotifera</taxon>
        <taxon>Eurotatoria</taxon>
        <taxon>Monogononta</taxon>
        <taxon>Pseudotrocha</taxon>
        <taxon>Ploima</taxon>
        <taxon>Brachionidae</taxon>
        <taxon>Brachionus</taxon>
    </lineage>
</organism>
<dbReference type="EMBL" id="REGN01004264">
    <property type="protein sequence ID" value="RNA18324.1"/>
    <property type="molecule type" value="Genomic_DNA"/>
</dbReference>
<dbReference type="Proteomes" id="UP000276133">
    <property type="component" value="Unassembled WGS sequence"/>
</dbReference>
<keyword evidence="2" id="KW-1185">Reference proteome</keyword>
<comment type="caution">
    <text evidence="1">The sequence shown here is derived from an EMBL/GenBank/DDBJ whole genome shotgun (WGS) entry which is preliminary data.</text>
</comment>
<name>A0A3M7R4L7_BRAPC</name>
<sequence>MTNYQEMRKFTRILEKSTGRHLSAIDLTTVLNKYNSNTNFYCHIRYTILKRIKQSMADSSTRIYGPYAHLIYFLT</sequence>
<dbReference type="AlphaFoldDB" id="A0A3M7R4L7"/>
<reference evidence="1 2" key="1">
    <citation type="journal article" date="2018" name="Sci. Rep.">
        <title>Genomic signatures of local adaptation to the degree of environmental predictability in rotifers.</title>
        <authorList>
            <person name="Franch-Gras L."/>
            <person name="Hahn C."/>
            <person name="Garcia-Roger E.M."/>
            <person name="Carmona M.J."/>
            <person name="Serra M."/>
            <person name="Gomez A."/>
        </authorList>
    </citation>
    <scope>NUCLEOTIDE SEQUENCE [LARGE SCALE GENOMIC DNA]</scope>
    <source>
        <strain evidence="1">HYR1</strain>
    </source>
</reference>
<evidence type="ECO:0000313" key="1">
    <source>
        <dbReference type="EMBL" id="RNA18324.1"/>
    </source>
</evidence>
<proteinExistence type="predicted"/>
<protein>
    <submittedName>
        <fullName evidence="1">Uncharacterized protein</fullName>
    </submittedName>
</protein>
<gene>
    <name evidence="1" type="ORF">BpHYR1_039045</name>
</gene>
<accession>A0A3M7R4L7</accession>